<dbReference type="InterPro" id="IPR050624">
    <property type="entry name" value="HTH-type_Tx_Regulator"/>
</dbReference>
<dbReference type="InterPro" id="IPR009057">
    <property type="entry name" value="Homeodomain-like_sf"/>
</dbReference>
<dbReference type="Pfam" id="PF00440">
    <property type="entry name" value="TetR_N"/>
    <property type="match status" value="1"/>
</dbReference>
<organism evidence="4 5">
    <name type="scientific">Paenibacillus oceani</name>
    <dbReference type="NCBI Taxonomy" id="2772510"/>
    <lineage>
        <taxon>Bacteria</taxon>
        <taxon>Bacillati</taxon>
        <taxon>Bacillota</taxon>
        <taxon>Bacilli</taxon>
        <taxon>Bacillales</taxon>
        <taxon>Paenibacillaceae</taxon>
        <taxon>Paenibacillus</taxon>
    </lineage>
</organism>
<feature type="DNA-binding region" description="H-T-H motif" evidence="2">
    <location>
        <begin position="51"/>
        <end position="70"/>
    </location>
</feature>
<dbReference type="PANTHER" id="PTHR43479:SF12">
    <property type="entry name" value="TRANSCRIPTIONAL REGULATORY PROTEIN"/>
    <property type="match status" value="1"/>
</dbReference>
<proteinExistence type="predicted"/>
<evidence type="ECO:0000256" key="2">
    <source>
        <dbReference type="PROSITE-ProRule" id="PRU00335"/>
    </source>
</evidence>
<dbReference type="SUPFAM" id="SSF46689">
    <property type="entry name" value="Homeodomain-like"/>
    <property type="match status" value="1"/>
</dbReference>
<evidence type="ECO:0000256" key="1">
    <source>
        <dbReference type="ARBA" id="ARBA00023125"/>
    </source>
</evidence>
<reference evidence="4" key="1">
    <citation type="submission" date="2020-09" db="EMBL/GenBank/DDBJ databases">
        <title>A novel bacterium of genus Paenibacillus, isolated from South China Sea.</title>
        <authorList>
            <person name="Huang H."/>
            <person name="Mo K."/>
            <person name="Hu Y."/>
        </authorList>
    </citation>
    <scope>NUCLEOTIDE SEQUENCE</scope>
    <source>
        <strain evidence="4">IB182363</strain>
    </source>
</reference>
<dbReference type="AlphaFoldDB" id="A0A927C6S2"/>
<dbReference type="PANTHER" id="PTHR43479">
    <property type="entry name" value="ACREF/ENVCD OPERON REPRESSOR-RELATED"/>
    <property type="match status" value="1"/>
</dbReference>
<dbReference type="InterPro" id="IPR025722">
    <property type="entry name" value="TetR"/>
</dbReference>
<name>A0A927C6S2_9BACL</name>
<dbReference type="GO" id="GO:0003677">
    <property type="term" value="F:DNA binding"/>
    <property type="evidence" value="ECO:0007669"/>
    <property type="project" value="UniProtKB-UniRule"/>
</dbReference>
<evidence type="ECO:0000259" key="3">
    <source>
        <dbReference type="PROSITE" id="PS50977"/>
    </source>
</evidence>
<accession>A0A927C6S2</accession>
<comment type="caution">
    <text evidence="4">The sequence shown here is derived from an EMBL/GenBank/DDBJ whole genome shotgun (WGS) entry which is preliminary data.</text>
</comment>
<dbReference type="InterPro" id="IPR001647">
    <property type="entry name" value="HTH_TetR"/>
</dbReference>
<gene>
    <name evidence="4" type="ORF">IDH45_01065</name>
</gene>
<dbReference type="EMBL" id="JACXJA010000001">
    <property type="protein sequence ID" value="MBD2860576.1"/>
    <property type="molecule type" value="Genomic_DNA"/>
</dbReference>
<sequence length="239" mass="28393">MTDTHYLPIIRAITLIRYWEGPPLPQPLSTKQRILQSALQLFNLHGTASVSTNHIAEHAGVSPGNLYYHYHNKADIIESLLRQMMEYWDRVWEPPGGRPVRWNDLEAVLERNFSLLWEYRFFHREQVALLGQDESLRETCSAVYRRRITEQALFFEPFFEDGILRKPADPEEMREVQTACWIIVSNWLTFLELSGQAVDRPHMREGIRLVQRLMQPYFIKVRVQKVRFSAPRRWDEARK</sequence>
<evidence type="ECO:0000313" key="4">
    <source>
        <dbReference type="EMBL" id="MBD2860576.1"/>
    </source>
</evidence>
<protein>
    <submittedName>
        <fullName evidence="4">TetR/AcrR family transcriptional regulator</fullName>
    </submittedName>
</protein>
<evidence type="ECO:0000313" key="5">
    <source>
        <dbReference type="Proteomes" id="UP000639396"/>
    </source>
</evidence>
<dbReference type="Proteomes" id="UP000639396">
    <property type="component" value="Unassembled WGS sequence"/>
</dbReference>
<keyword evidence="1 2" id="KW-0238">DNA-binding</keyword>
<dbReference type="PRINTS" id="PR00455">
    <property type="entry name" value="HTHTETR"/>
</dbReference>
<dbReference type="Gene3D" id="1.10.357.10">
    <property type="entry name" value="Tetracycline Repressor, domain 2"/>
    <property type="match status" value="1"/>
</dbReference>
<keyword evidence="5" id="KW-1185">Reference proteome</keyword>
<feature type="domain" description="HTH tetR-type" evidence="3">
    <location>
        <begin position="28"/>
        <end position="88"/>
    </location>
</feature>
<dbReference type="PROSITE" id="PS50977">
    <property type="entry name" value="HTH_TETR_2"/>
    <property type="match status" value="1"/>
</dbReference>
<dbReference type="Pfam" id="PF13972">
    <property type="entry name" value="TetR"/>
    <property type="match status" value="1"/>
</dbReference>